<evidence type="ECO:0000259" key="2">
    <source>
        <dbReference type="Pfam" id="PF20620"/>
    </source>
</evidence>
<comment type="caution">
    <text evidence="4">The sequence shown here is derived from an EMBL/GenBank/DDBJ whole genome shotgun (WGS) entry which is preliminary data.</text>
</comment>
<dbReference type="Proteomes" id="UP000441162">
    <property type="component" value="Unassembled WGS sequence"/>
</dbReference>
<evidence type="ECO:0000313" key="5">
    <source>
        <dbReference type="EMBL" id="KAA5402596.1"/>
    </source>
</evidence>
<dbReference type="PANTHER" id="PTHR31151">
    <property type="entry name" value="PROLINE-TRNA LIGASE (DUF1680)"/>
    <property type="match status" value="1"/>
</dbReference>
<accession>A0A4Q5I0K9</accession>
<dbReference type="Pfam" id="PF20736">
    <property type="entry name" value="Glyco_hydro127M"/>
    <property type="match status" value="1"/>
</dbReference>
<evidence type="ECO:0000313" key="7">
    <source>
        <dbReference type="Proteomes" id="UP000481616"/>
    </source>
</evidence>
<feature type="domain" description="Non-reducing end beta-L-arabinofuranosidase-like GH127 middle" evidence="3">
    <location>
        <begin position="438"/>
        <end position="531"/>
    </location>
</feature>
<proteinExistence type="predicted"/>
<dbReference type="GO" id="GO:0005975">
    <property type="term" value="P:carbohydrate metabolic process"/>
    <property type="evidence" value="ECO:0007669"/>
    <property type="project" value="InterPro"/>
</dbReference>
<evidence type="ECO:0000313" key="4">
    <source>
        <dbReference type="EMBL" id="KAA5400599.1"/>
    </source>
</evidence>
<feature type="domain" description="Non-reducing end beta-L-arabinofuranosidase-like GH127 catalytic" evidence="1">
    <location>
        <begin position="40"/>
        <end position="427"/>
    </location>
</feature>
<dbReference type="EMBL" id="VVZA01000021">
    <property type="protein sequence ID" value="KAA5402596.1"/>
    <property type="molecule type" value="Genomic_DNA"/>
</dbReference>
<dbReference type="InterPro" id="IPR008928">
    <property type="entry name" value="6-hairpin_glycosidase_sf"/>
</dbReference>
<dbReference type="InterPro" id="IPR012878">
    <property type="entry name" value="Beta-AFase-like_GH127_cat"/>
</dbReference>
<name>A0A4Q5I0K9_9BACT</name>
<feature type="domain" description="Glycoside hydrolase GH146 substrate-binding" evidence="2">
    <location>
        <begin position="664"/>
        <end position="802"/>
    </location>
</feature>
<reference evidence="6 7" key="1">
    <citation type="journal article" date="2019" name="Nat. Med.">
        <title>A library of human gut bacterial isolates paired with longitudinal multiomics data enables mechanistic microbiome research.</title>
        <authorList>
            <person name="Poyet M."/>
            <person name="Groussin M."/>
            <person name="Gibbons S.M."/>
            <person name="Avila-Pacheco J."/>
            <person name="Jiang X."/>
            <person name="Kearney S.M."/>
            <person name="Perrotta A.R."/>
            <person name="Berdy B."/>
            <person name="Zhao S."/>
            <person name="Lieberman T.D."/>
            <person name="Swanson P.K."/>
            <person name="Smith M."/>
            <person name="Roesemann S."/>
            <person name="Alexander J.E."/>
            <person name="Rich S.A."/>
            <person name="Livny J."/>
            <person name="Vlamakis H."/>
            <person name="Clish C."/>
            <person name="Bullock K."/>
            <person name="Deik A."/>
            <person name="Scott J."/>
            <person name="Pierce K.A."/>
            <person name="Xavier R.J."/>
            <person name="Alm E.J."/>
        </authorList>
    </citation>
    <scope>NUCLEOTIDE SEQUENCE [LARGE SCALE GENOMIC DNA]</scope>
    <source>
        <strain evidence="4 7">BIOML-A1</strain>
        <strain evidence="5 6">BIOML-A4</strain>
    </source>
</reference>
<dbReference type="PANTHER" id="PTHR31151:SF0">
    <property type="entry name" value="PROLINE-TRNA LIGASE (DUF1680)"/>
    <property type="match status" value="1"/>
</dbReference>
<dbReference type="EMBL" id="VVYY01000001">
    <property type="protein sequence ID" value="KAA5400599.1"/>
    <property type="molecule type" value="Genomic_DNA"/>
</dbReference>
<gene>
    <name evidence="5" type="ORF">F2Y51_18495</name>
    <name evidence="4" type="ORF">F2Y58_00015</name>
</gene>
<protein>
    <submittedName>
        <fullName evidence="4">Uncharacterized protein</fullName>
    </submittedName>
</protein>
<dbReference type="Pfam" id="PF07944">
    <property type="entry name" value="Beta-AFase-like_GH127_cat"/>
    <property type="match status" value="1"/>
</dbReference>
<dbReference type="Proteomes" id="UP000481616">
    <property type="component" value="Unassembled WGS sequence"/>
</dbReference>
<evidence type="ECO:0000259" key="1">
    <source>
        <dbReference type="Pfam" id="PF07944"/>
    </source>
</evidence>
<dbReference type="RefSeq" id="WP_130053536.1">
    <property type="nucleotide sequence ID" value="NZ_RCXK01000001.1"/>
</dbReference>
<sequence>MKKYKILLFVIVMSCISNVYMWGTTKPLSKNRIDLFSLSEVRITDKYFKHIQDLDHQYLLTLEPDRLLSWFRREAGLTPKAQPYPFWESEDVWGGGPLAGHILGFYMSSMSMMYQTTNDKMILDRLNYIVNELLLCQKAHGDGYLLATVNGKQVFEDMIDGDFTTSNPLINQTWEPVYIMNKIMLGLYGVYKRCHIQDAKRILMGMADWFGYEVLDKLNHENIQKMLVCEHGSINESYIDVYKITGDKKYLEWAKKLNDEDMWVPLSKGEDILNGWHANTQIPKFTGFNAVYRYTNNKAYNDAATRFWDIVVQKHTWINGGNSTGEHFFEESMFEKKIPQYGGPESCNSVNMMRLTESLYQTDGRVDRIDYYERVLYNHILANYDPEEGMCVYYTPMRPGHYKIYGTRYHSFWCCTGTGFEAPAKFAKMIYAHKDNSLYVNMFIASTLDWNEKNIMITQSTNFPDEDQTLLTIKSSSTQQIDLKIRIPFWIKNKSMVVRVNNKIVKGIKSEKGYVTISREWSDGDEIKVTFTPLLEIVPLKNSERYLAMTYGPIVLATKIDNTNIGKEEFRHERKTVSNVMIPMSDTPVLFGTLNEIKGNIRRVVGKELLFIYNPKEGKSVKLVPYNRINFSRYAIYMIHVDDKEEYIKTVWDGSYYVNMNQNLGTINVDAICIGDTDSERMHKIEQVSNITGKYDYISSWRRAVNGGYFMYNLASLPDKEQTLYIAFRGNDQDEFAFDLLVDGQVIKSFVRSLGDEGLVTKNYAKYIPIPFELTRGKKNITLKIAARLKNMTGDIFDIRILPSNSEMDLK</sequence>
<dbReference type="SUPFAM" id="SSF48208">
    <property type="entry name" value="Six-hairpin glycosidases"/>
    <property type="match status" value="1"/>
</dbReference>
<dbReference type="AlphaFoldDB" id="A0A4Q5I0K9"/>
<evidence type="ECO:0000259" key="3">
    <source>
        <dbReference type="Pfam" id="PF20736"/>
    </source>
</evidence>
<dbReference type="Pfam" id="PF20620">
    <property type="entry name" value="DUF6805"/>
    <property type="match status" value="1"/>
</dbReference>
<organism evidence="4 7">
    <name type="scientific">Phocaeicola dorei</name>
    <dbReference type="NCBI Taxonomy" id="357276"/>
    <lineage>
        <taxon>Bacteria</taxon>
        <taxon>Pseudomonadati</taxon>
        <taxon>Bacteroidota</taxon>
        <taxon>Bacteroidia</taxon>
        <taxon>Bacteroidales</taxon>
        <taxon>Bacteroidaceae</taxon>
        <taxon>Phocaeicola</taxon>
    </lineage>
</organism>
<evidence type="ECO:0000313" key="6">
    <source>
        <dbReference type="Proteomes" id="UP000441162"/>
    </source>
</evidence>
<dbReference type="InterPro" id="IPR049046">
    <property type="entry name" value="Beta-AFase-like_GH127_middle"/>
</dbReference>
<dbReference type="InterPro" id="IPR046544">
    <property type="entry name" value="GH146_SB_dom"/>
</dbReference>